<dbReference type="InterPro" id="IPR009875">
    <property type="entry name" value="PilZ_domain"/>
</dbReference>
<feature type="domain" description="PilZ" evidence="1">
    <location>
        <begin position="54"/>
        <end position="136"/>
    </location>
</feature>
<dbReference type="Proteomes" id="UP000050455">
    <property type="component" value="Unassembled WGS sequence"/>
</dbReference>
<organism evidence="2 3">
    <name type="scientific">Pseudomonas meliae</name>
    <dbReference type="NCBI Taxonomy" id="86176"/>
    <lineage>
        <taxon>Bacteria</taxon>
        <taxon>Pseudomonadati</taxon>
        <taxon>Pseudomonadota</taxon>
        <taxon>Gammaproteobacteria</taxon>
        <taxon>Pseudomonadales</taxon>
        <taxon>Pseudomonadaceae</taxon>
        <taxon>Pseudomonas</taxon>
    </lineage>
</organism>
<dbReference type="Pfam" id="PF07238">
    <property type="entry name" value="PilZ"/>
    <property type="match status" value="1"/>
</dbReference>
<protein>
    <recommendedName>
        <fullName evidence="1">PilZ domain-containing protein</fullName>
    </recommendedName>
</protein>
<evidence type="ECO:0000313" key="2">
    <source>
        <dbReference type="EMBL" id="KPX83405.1"/>
    </source>
</evidence>
<name>A0A0P9UEV7_9PSED</name>
<sequence length="157" mass="18045">MQRLPRPRRLSRSASFLEVRSQRTVLRDRNSGLGRQPAMYKERKIERHQLQDYLQVFNRHTGRLMGCLGNVSGEGLMLISELPVLVGARFDLCLKMPNGNIGQSIDLSAKCLWSHEDETPGSYDSGFELSQVSTEYLAFVQLLREYFCFYPFYEASA</sequence>
<gene>
    <name evidence="2" type="ORF">ALO64_03934</name>
</gene>
<evidence type="ECO:0000313" key="3">
    <source>
        <dbReference type="Proteomes" id="UP000050455"/>
    </source>
</evidence>
<comment type="caution">
    <text evidence="2">The sequence shown here is derived from an EMBL/GenBank/DDBJ whole genome shotgun (WGS) entry which is preliminary data.</text>
</comment>
<dbReference type="AlphaFoldDB" id="A0A0P9UEV7"/>
<evidence type="ECO:0000259" key="1">
    <source>
        <dbReference type="Pfam" id="PF07238"/>
    </source>
</evidence>
<accession>A0A0P9UEV7</accession>
<dbReference type="PATRIC" id="fig|86176.4.peg.4443"/>
<reference evidence="2 3" key="1">
    <citation type="submission" date="2015-09" db="EMBL/GenBank/DDBJ databases">
        <title>Genome announcement of multiple Pseudomonas syringae strains.</title>
        <authorList>
            <person name="Thakur S."/>
            <person name="Wang P.W."/>
            <person name="Gong Y."/>
            <person name="Weir B.S."/>
            <person name="Guttman D.S."/>
        </authorList>
    </citation>
    <scope>NUCLEOTIDE SEQUENCE [LARGE SCALE GENOMIC DNA]</scope>
    <source>
        <strain evidence="2 3">ICMP6289</strain>
    </source>
</reference>
<keyword evidence="3" id="KW-1185">Reference proteome</keyword>
<dbReference type="EMBL" id="LJQT01000374">
    <property type="protein sequence ID" value="KPX83405.1"/>
    <property type="molecule type" value="Genomic_DNA"/>
</dbReference>
<dbReference type="GO" id="GO:0035438">
    <property type="term" value="F:cyclic-di-GMP binding"/>
    <property type="evidence" value="ECO:0007669"/>
    <property type="project" value="InterPro"/>
</dbReference>
<proteinExistence type="predicted"/>